<dbReference type="InterPro" id="IPR004000">
    <property type="entry name" value="Actin"/>
</dbReference>
<dbReference type="SMART" id="SM00268">
    <property type="entry name" value="ACTIN"/>
    <property type="match status" value="1"/>
</dbReference>
<dbReference type="InterPro" id="IPR043129">
    <property type="entry name" value="ATPase_NBD"/>
</dbReference>
<dbReference type="OrthoDB" id="5132116at2759"/>
<sequence>MYQHNTKVVIDLGSGTISTGYGMDDEPTSDINKSLTGQSRRIYSKIKSNSLLPDLKYPIDKGIITQLDDLELMLEHLILEEMKIIEMKEYPILIGYNSLNNVKRTRVGITEIVFEKLGVPVFALADRNMLSLLASGRTTGLVLKSGDCITNSVTIDEGQVLTQHCCGVEFGGRDLSLFLEKLIENCGYKIGEEFDSSTGVEHLIQIKQRLCQISMDYHWETQRFDICDRYYEIGENGISLGLDQYKSSIHELILKSLQHLDSKFKEECQKNIILSGGNTLFPNFTERLKRELNLTPCRVVAPPERKYSSWIGGSILSSIQGVDSMWILR</sequence>
<dbReference type="Gene3D" id="3.90.640.10">
    <property type="entry name" value="Actin, Chain A, domain 4"/>
    <property type="match status" value="1"/>
</dbReference>
<evidence type="ECO:0000256" key="1">
    <source>
        <dbReference type="RuleBase" id="RU000487"/>
    </source>
</evidence>
<proteinExistence type="inferred from homology"/>
<dbReference type="KEGG" id="ngr:NAEGRDRAFT_60995"/>
<dbReference type="GeneID" id="8856710"/>
<dbReference type="EMBL" id="GG738921">
    <property type="protein sequence ID" value="EFC37194.1"/>
    <property type="molecule type" value="Genomic_DNA"/>
</dbReference>
<dbReference type="Pfam" id="PF00022">
    <property type="entry name" value="Actin"/>
    <property type="match status" value="2"/>
</dbReference>
<reference evidence="2 3" key="1">
    <citation type="journal article" date="2010" name="Cell">
        <title>The genome of Naegleria gruberi illuminates early eukaryotic versatility.</title>
        <authorList>
            <person name="Fritz-Laylin L.K."/>
            <person name="Prochnik S.E."/>
            <person name="Ginger M.L."/>
            <person name="Dacks J.B."/>
            <person name="Carpenter M.L."/>
            <person name="Field M.C."/>
            <person name="Kuo A."/>
            <person name="Paredez A."/>
            <person name="Chapman J."/>
            <person name="Pham J."/>
            <person name="Shu S."/>
            <person name="Neupane R."/>
            <person name="Cipriano M."/>
            <person name="Mancuso J."/>
            <person name="Tu H."/>
            <person name="Salamov A."/>
            <person name="Lindquist E."/>
            <person name="Shapiro H."/>
            <person name="Lucas S."/>
            <person name="Grigoriev I.V."/>
            <person name="Cande W.Z."/>
            <person name="Fulton C."/>
            <person name="Rokhsar D.S."/>
            <person name="Dawson S.C."/>
        </authorList>
    </citation>
    <scope>NUCLEOTIDE SEQUENCE [LARGE SCALE GENOMIC DNA]</scope>
    <source>
        <strain evidence="2 3">NEG-M</strain>
    </source>
</reference>
<accession>D2W1A8</accession>
<evidence type="ECO:0000313" key="2">
    <source>
        <dbReference type="EMBL" id="EFC37194.1"/>
    </source>
</evidence>
<dbReference type="InParanoid" id="D2W1A8"/>
<name>D2W1A8_NAEGR</name>
<dbReference type="AlphaFoldDB" id="D2W1A8"/>
<dbReference type="SUPFAM" id="SSF53067">
    <property type="entry name" value="Actin-like ATPase domain"/>
    <property type="match status" value="2"/>
</dbReference>
<keyword evidence="3" id="KW-1185">Reference proteome</keyword>
<dbReference type="eggNOG" id="KOG0676">
    <property type="taxonomic scope" value="Eukaryota"/>
</dbReference>
<dbReference type="Proteomes" id="UP000006671">
    <property type="component" value="Unassembled WGS sequence"/>
</dbReference>
<gene>
    <name evidence="2" type="ORF">NAEGRDRAFT_60995</name>
</gene>
<dbReference type="Gene3D" id="3.30.420.40">
    <property type="match status" value="2"/>
</dbReference>
<organism evidence="3">
    <name type="scientific">Naegleria gruberi</name>
    <name type="common">Amoeba</name>
    <dbReference type="NCBI Taxonomy" id="5762"/>
    <lineage>
        <taxon>Eukaryota</taxon>
        <taxon>Discoba</taxon>
        <taxon>Heterolobosea</taxon>
        <taxon>Tetramitia</taxon>
        <taxon>Eutetramitia</taxon>
        <taxon>Vahlkampfiidae</taxon>
        <taxon>Naegleria</taxon>
    </lineage>
</organism>
<protein>
    <recommendedName>
        <fullName evidence="4">Actin</fullName>
    </recommendedName>
</protein>
<evidence type="ECO:0000313" key="3">
    <source>
        <dbReference type="Proteomes" id="UP000006671"/>
    </source>
</evidence>
<dbReference type="VEuPathDB" id="AmoebaDB:NAEGRDRAFT_60995"/>
<evidence type="ECO:0008006" key="4">
    <source>
        <dbReference type="Google" id="ProtNLM"/>
    </source>
</evidence>
<dbReference type="PRINTS" id="PR00190">
    <property type="entry name" value="ACTIN"/>
</dbReference>
<dbReference type="PANTHER" id="PTHR11937">
    <property type="entry name" value="ACTIN"/>
    <property type="match status" value="1"/>
</dbReference>
<dbReference type="RefSeq" id="XP_002669938.1">
    <property type="nucleotide sequence ID" value="XM_002669892.1"/>
</dbReference>
<comment type="similarity">
    <text evidence="1">Belongs to the actin family.</text>
</comment>
<dbReference type="STRING" id="5762.D2W1A8"/>